<sequence length="124" mass="15229">MNNQTKNHYTLTDPSILLSESYYRRLWLTVRNIPLSRREWLERLADMLRDYDGMIYCEDGERLELPLIDDIFAHDFDMRWVSYYLAPDSTGFLPRRKSRKIERLQLMDLYCRIHYPHITRHFAR</sequence>
<reference evidence="1 2" key="1">
    <citation type="journal article" date="2016" name="Appl. Environ. Microbiol.">
        <title>Lack of Overt Genome Reduction in the Bryostatin-Producing Bryozoan Symbiont "Candidatus Endobugula sertula".</title>
        <authorList>
            <person name="Miller I.J."/>
            <person name="Vanee N."/>
            <person name="Fong S.S."/>
            <person name="Lim-Fong G.E."/>
            <person name="Kwan J.C."/>
        </authorList>
    </citation>
    <scope>NUCLEOTIDE SEQUENCE [LARGE SCALE GENOMIC DNA]</scope>
    <source>
        <strain evidence="1">AB1-4</strain>
    </source>
</reference>
<dbReference type="EMBL" id="MDLC01000041">
    <property type="protein sequence ID" value="ODS23038.1"/>
    <property type="molecule type" value="Genomic_DNA"/>
</dbReference>
<proteinExistence type="predicted"/>
<evidence type="ECO:0000313" key="2">
    <source>
        <dbReference type="Proteomes" id="UP000242502"/>
    </source>
</evidence>
<dbReference type="AlphaFoldDB" id="A0A1D2QN87"/>
<organism evidence="1 2">
    <name type="scientific">Candidatus Endobugula sertula</name>
    <name type="common">Bugula neritina bacterial symbiont</name>
    <dbReference type="NCBI Taxonomy" id="62101"/>
    <lineage>
        <taxon>Bacteria</taxon>
        <taxon>Pseudomonadati</taxon>
        <taxon>Pseudomonadota</taxon>
        <taxon>Gammaproteobacteria</taxon>
        <taxon>Cellvibrionales</taxon>
        <taxon>Cellvibrionaceae</taxon>
        <taxon>Candidatus Endobugula</taxon>
    </lineage>
</organism>
<gene>
    <name evidence="1" type="ORF">AB835_10830</name>
</gene>
<comment type="caution">
    <text evidence="1">The sequence shown here is derived from an EMBL/GenBank/DDBJ whole genome shotgun (WGS) entry which is preliminary data.</text>
</comment>
<dbReference type="STRING" id="62101.AB835_10830"/>
<name>A0A1D2QN87_9GAMM</name>
<accession>A0A1D2QN87</accession>
<dbReference type="Proteomes" id="UP000242502">
    <property type="component" value="Unassembled WGS sequence"/>
</dbReference>
<evidence type="ECO:0000313" key="1">
    <source>
        <dbReference type="EMBL" id="ODS23038.1"/>
    </source>
</evidence>
<protein>
    <submittedName>
        <fullName evidence="1">Uncharacterized protein</fullName>
    </submittedName>
</protein>